<dbReference type="RefSeq" id="WP_012472920.1">
    <property type="nucleotide sequence ID" value="NC_010830.1"/>
</dbReference>
<dbReference type="EMBL" id="CP001102">
    <property type="protein sequence ID" value="ACE06151.1"/>
    <property type="molecule type" value="Genomic_DNA"/>
</dbReference>
<proteinExistence type="inferred from homology"/>
<keyword evidence="5" id="KW-0479">Metal-binding</keyword>
<keyword evidence="2" id="KW-0378">Hydrolase</keyword>
<dbReference type="Gene3D" id="1.10.439.10">
    <property type="entry name" value="Penicillin Amidohydrolase, domain 1"/>
    <property type="match status" value="1"/>
</dbReference>
<evidence type="ECO:0000256" key="1">
    <source>
        <dbReference type="ARBA" id="ARBA00006586"/>
    </source>
</evidence>
<feature type="binding site" evidence="5">
    <location>
        <position position="360"/>
    </location>
    <ligand>
        <name>Ca(2+)</name>
        <dbReference type="ChEBI" id="CHEBI:29108"/>
    </ligand>
</feature>
<comment type="cofactor">
    <cofactor evidence="5">
        <name>Ca(2+)</name>
        <dbReference type="ChEBI" id="CHEBI:29108"/>
    </cofactor>
    <text evidence="5">Binds 1 Ca(2+) ion per dimer.</text>
</comment>
<dbReference type="HOGENOM" id="CLU_011790_0_1_10"/>
<dbReference type="KEGG" id="aas:Aasi_0772"/>
<dbReference type="PANTHER" id="PTHR34218:SF4">
    <property type="entry name" value="ACYL-HOMOSERINE LACTONE ACYLASE QUIP"/>
    <property type="match status" value="1"/>
</dbReference>
<dbReference type="Gene3D" id="3.60.20.10">
    <property type="entry name" value="Glutamine Phosphoribosylpyrophosphate, subunit 1, domain 1"/>
    <property type="match status" value="1"/>
</dbReference>
<sequence>MHRIRSYSILGISLLVTLFLNLNIGKIPPIAKFLDPFQGFWQNSEAKPMQLPSNLSLAGLEDAVNIYFDENLIPHIQAKNDKDLYFAQGYITAFHRLWQMEFQTHAAAGRVAEVVGPVAINYDRLQRRKGMVYAAKNALDKVQKDPVINEIVTAYTAGVNAYISSLNYKKLPVEYKLLAYTPESWTPLKTMLVIVQMADNMSGYEQSLQHIHAFHLLGEDKFSFLFPDYDLAHEPIIPKNTPWNFKPLNLKPSSIDTRIELDNKFVPIPDSQVPNKIQALPNNGSNNWAVSGKKTVTGRPYLASDPHLNLRLPSIWYGIHLQSPSVNVAGGALPGTPGILIGFNESIAWGLTNAAWAVRDWYAIDFKDSTKAEYCYDNLLLKSQFVVEEIKVKNSESVFDTVVYTHLGPIVYDDNFTDPNHCKNLAMKWVGHHPGNEILAFYLINRAKNLQDFEHALQYHHVPVQNFAFASVQNDIAMEIAGKLPARWKNQGKAIMPGNSLACEWQCYIPISHYPKIINPKHGYISSANERATDKSYPYYYHQFYAESYRNRRINQVLSQLTKVDDKAMMRLQNDNYNLAAQENLSLLLSYLDTAQLDTPQQQAYQTLLDWNFLNEAEQVAPSIFRAWQDQLSDMLWSSFYNYPLSLQKPTFFQTMYIIKNHANSNHLELGTYQNLQALITDSFKKAVRSLQAWQVEHKKLYKWRDYHAISIPHLAQIAPFSISNLCIGGGESIVNANDGSHGVSMRIIVSLDKTPKAWFIYPGGQSGNPGSPHYTKFIDDWCKGKYINLSLVVPDVAKRASGNEVVLTP</sequence>
<reference evidence="6 7" key="1">
    <citation type="journal article" date="2010" name="J. Bacteriol.">
        <title>The genome of the amoeba symbiont 'Candidatus Amoebophilus asiaticus' reveals common mechanisms for host cell interaction among amoeba-associated bacteria.</title>
        <authorList>
            <person name="Schmitz-Esser S."/>
            <person name="Tischler P."/>
            <person name="Arnold R."/>
            <person name="Montanaro J."/>
            <person name="Wagner M."/>
            <person name="Rattei T."/>
            <person name="Horn M."/>
        </authorList>
    </citation>
    <scope>NUCLEOTIDE SEQUENCE [LARGE SCALE GENOMIC DNA]</scope>
    <source>
        <strain evidence="6 7">5a2</strain>
    </source>
</reference>
<dbReference type="GO" id="GO:0046872">
    <property type="term" value="F:metal ion binding"/>
    <property type="evidence" value="ECO:0007669"/>
    <property type="project" value="UniProtKB-KW"/>
</dbReference>
<evidence type="ECO:0000256" key="5">
    <source>
        <dbReference type="PIRSR" id="PIRSR001227-2"/>
    </source>
</evidence>
<feature type="active site" description="Nucleophile" evidence="4">
    <location>
        <position position="285"/>
    </location>
</feature>
<evidence type="ECO:0000313" key="7">
    <source>
        <dbReference type="Proteomes" id="UP000001227"/>
    </source>
</evidence>
<protein>
    <recommendedName>
        <fullName evidence="8">Penicillin amidase</fullName>
    </recommendedName>
</protein>
<dbReference type="PIRSF" id="PIRSF001227">
    <property type="entry name" value="Pen_acylase"/>
    <property type="match status" value="1"/>
</dbReference>
<evidence type="ECO:0008006" key="8">
    <source>
        <dbReference type="Google" id="ProtNLM"/>
    </source>
</evidence>
<dbReference type="GO" id="GO:0017000">
    <property type="term" value="P:antibiotic biosynthetic process"/>
    <property type="evidence" value="ECO:0007669"/>
    <property type="project" value="InterPro"/>
</dbReference>
<evidence type="ECO:0000256" key="4">
    <source>
        <dbReference type="PIRSR" id="PIRSR001227-1"/>
    </source>
</evidence>
<organism evidence="6 7">
    <name type="scientific">Amoebophilus asiaticus (strain 5a2)</name>
    <dbReference type="NCBI Taxonomy" id="452471"/>
    <lineage>
        <taxon>Bacteria</taxon>
        <taxon>Pseudomonadati</taxon>
        <taxon>Bacteroidota</taxon>
        <taxon>Cytophagia</taxon>
        <taxon>Cytophagales</taxon>
        <taxon>Amoebophilaceae</taxon>
        <taxon>Candidatus Amoebophilus</taxon>
    </lineage>
</organism>
<gene>
    <name evidence="6" type="ordered locus">Aasi_0772</name>
</gene>
<comment type="similarity">
    <text evidence="1">Belongs to the peptidase S45 family.</text>
</comment>
<evidence type="ECO:0000256" key="2">
    <source>
        <dbReference type="ARBA" id="ARBA00022801"/>
    </source>
</evidence>
<dbReference type="eggNOG" id="COG2366">
    <property type="taxonomic scope" value="Bacteria"/>
</dbReference>
<dbReference type="PANTHER" id="PTHR34218">
    <property type="entry name" value="PEPTIDASE S45 PENICILLIN AMIDASE"/>
    <property type="match status" value="1"/>
</dbReference>
<dbReference type="OrthoDB" id="9759796at2"/>
<keyword evidence="3" id="KW-0865">Zymogen</keyword>
<dbReference type="InterPro" id="IPR043147">
    <property type="entry name" value="Penicillin_amidase_A-knob"/>
</dbReference>
<name>B3ESE9_AMOA5</name>
<evidence type="ECO:0000313" key="6">
    <source>
        <dbReference type="EMBL" id="ACE06151.1"/>
    </source>
</evidence>
<keyword evidence="5" id="KW-0106">Calcium</keyword>
<dbReference type="Proteomes" id="UP000001227">
    <property type="component" value="Chromosome"/>
</dbReference>
<dbReference type="Pfam" id="PF01804">
    <property type="entry name" value="Penicil_amidase"/>
    <property type="match status" value="1"/>
</dbReference>
<dbReference type="Gene3D" id="2.30.120.10">
    <property type="match status" value="1"/>
</dbReference>
<accession>B3ESE9</accession>
<dbReference type="InterPro" id="IPR029055">
    <property type="entry name" value="Ntn_hydrolases_N"/>
</dbReference>
<keyword evidence="7" id="KW-1185">Reference proteome</keyword>
<dbReference type="SUPFAM" id="SSF56235">
    <property type="entry name" value="N-terminal nucleophile aminohydrolases (Ntn hydrolases)"/>
    <property type="match status" value="1"/>
</dbReference>
<evidence type="ECO:0000256" key="3">
    <source>
        <dbReference type="ARBA" id="ARBA00023145"/>
    </source>
</evidence>
<dbReference type="CDD" id="cd03747">
    <property type="entry name" value="Ntn_PGA_like"/>
    <property type="match status" value="1"/>
</dbReference>
<dbReference type="AlphaFoldDB" id="B3ESE9"/>
<dbReference type="InterPro" id="IPR002692">
    <property type="entry name" value="S45"/>
</dbReference>
<dbReference type="InterPro" id="IPR014395">
    <property type="entry name" value="Pen/GL7ACA/AHL_acylase"/>
</dbReference>
<dbReference type="GO" id="GO:0016811">
    <property type="term" value="F:hydrolase activity, acting on carbon-nitrogen (but not peptide) bonds, in linear amides"/>
    <property type="evidence" value="ECO:0007669"/>
    <property type="project" value="InterPro"/>
</dbReference>
<dbReference type="Gene3D" id="1.10.1400.10">
    <property type="match status" value="1"/>
</dbReference>
<dbReference type="MEROPS" id="S45.003"/>
<dbReference type="InterPro" id="IPR023343">
    <property type="entry name" value="Penicillin_amidase_dom1"/>
</dbReference>
<dbReference type="InterPro" id="IPR043146">
    <property type="entry name" value="Penicillin_amidase_N_B-knob"/>
</dbReference>